<dbReference type="Pfam" id="PF03279">
    <property type="entry name" value="Lip_A_acyltrans"/>
    <property type="match status" value="1"/>
</dbReference>
<dbReference type="PIRSF" id="PIRSF026649">
    <property type="entry name" value="MsbB"/>
    <property type="match status" value="1"/>
</dbReference>
<dbReference type="AlphaFoldDB" id="A0A846N162"/>
<evidence type="ECO:0000256" key="4">
    <source>
        <dbReference type="ARBA" id="ARBA00022679"/>
    </source>
</evidence>
<name>A0A846N162_9PROT</name>
<dbReference type="PANTHER" id="PTHR30606:SF9">
    <property type="entry name" value="LIPID A BIOSYNTHESIS LAUROYLTRANSFERASE"/>
    <property type="match status" value="1"/>
</dbReference>
<dbReference type="Proteomes" id="UP000570514">
    <property type="component" value="Unassembled WGS sequence"/>
</dbReference>
<comment type="subcellular location">
    <subcellularLocation>
        <location evidence="1">Cell inner membrane</location>
    </subcellularLocation>
</comment>
<comment type="caution">
    <text evidence="7">The sequence shown here is derived from an EMBL/GenBank/DDBJ whole genome shotgun (WGS) entry which is preliminary data.</text>
</comment>
<evidence type="ECO:0000256" key="6">
    <source>
        <dbReference type="ARBA" id="ARBA00023315"/>
    </source>
</evidence>
<evidence type="ECO:0000256" key="3">
    <source>
        <dbReference type="ARBA" id="ARBA00022519"/>
    </source>
</evidence>
<evidence type="ECO:0000256" key="1">
    <source>
        <dbReference type="ARBA" id="ARBA00004533"/>
    </source>
</evidence>
<dbReference type="EMBL" id="JAASRM010000001">
    <property type="protein sequence ID" value="NIK89313.1"/>
    <property type="molecule type" value="Genomic_DNA"/>
</dbReference>
<evidence type="ECO:0000256" key="2">
    <source>
        <dbReference type="ARBA" id="ARBA00022475"/>
    </source>
</evidence>
<protein>
    <submittedName>
        <fullName evidence="7">KDO2-lipid IV(A) lauroyltransferase</fullName>
        <ecNumber evidence="7">2.3.1.241</ecNumber>
    </submittedName>
</protein>
<evidence type="ECO:0000313" key="7">
    <source>
        <dbReference type="EMBL" id="NIK89313.1"/>
    </source>
</evidence>
<keyword evidence="4 7" id="KW-0808">Transferase</keyword>
<dbReference type="CDD" id="cd07984">
    <property type="entry name" value="LPLAT_LABLAT-like"/>
    <property type="match status" value="1"/>
</dbReference>
<reference evidence="7 8" key="1">
    <citation type="submission" date="2020-03" db="EMBL/GenBank/DDBJ databases">
        <title>Genomic Encyclopedia of Type Strains, Phase IV (KMG-IV): sequencing the most valuable type-strain genomes for metagenomic binning, comparative biology and taxonomic classification.</title>
        <authorList>
            <person name="Goeker M."/>
        </authorList>
    </citation>
    <scope>NUCLEOTIDE SEQUENCE [LARGE SCALE GENOMIC DNA]</scope>
    <source>
        <strain evidence="7 8">DSM 19867</strain>
    </source>
</reference>
<proteinExistence type="predicted"/>
<gene>
    <name evidence="7" type="ORF">FHS83_002631</name>
</gene>
<dbReference type="PANTHER" id="PTHR30606">
    <property type="entry name" value="LIPID A BIOSYNTHESIS LAUROYL ACYLTRANSFERASE"/>
    <property type="match status" value="1"/>
</dbReference>
<dbReference type="GO" id="GO:0005886">
    <property type="term" value="C:plasma membrane"/>
    <property type="evidence" value="ECO:0007669"/>
    <property type="project" value="UniProtKB-SubCell"/>
</dbReference>
<keyword evidence="5" id="KW-0472">Membrane</keyword>
<dbReference type="RefSeq" id="WP_167083413.1">
    <property type="nucleotide sequence ID" value="NZ_BAAADC010000001.1"/>
</dbReference>
<dbReference type="EC" id="2.3.1.241" evidence="7"/>
<dbReference type="InterPro" id="IPR004960">
    <property type="entry name" value="LipA_acyltrans"/>
</dbReference>
<dbReference type="GO" id="GO:0008913">
    <property type="term" value="F:Kdo2-lipid IVA acyltransferase activity"/>
    <property type="evidence" value="ECO:0007669"/>
    <property type="project" value="UniProtKB-EC"/>
</dbReference>
<organism evidence="7 8">
    <name type="scientific">Rhizomicrobium palustre</name>
    <dbReference type="NCBI Taxonomy" id="189966"/>
    <lineage>
        <taxon>Bacteria</taxon>
        <taxon>Pseudomonadati</taxon>
        <taxon>Pseudomonadota</taxon>
        <taxon>Alphaproteobacteria</taxon>
        <taxon>Micropepsales</taxon>
        <taxon>Micropepsaceae</taxon>
        <taxon>Rhizomicrobium</taxon>
    </lineage>
</organism>
<evidence type="ECO:0000256" key="5">
    <source>
        <dbReference type="ARBA" id="ARBA00023136"/>
    </source>
</evidence>
<evidence type="ECO:0000313" key="8">
    <source>
        <dbReference type="Proteomes" id="UP000570514"/>
    </source>
</evidence>
<keyword evidence="3" id="KW-0997">Cell inner membrane</keyword>
<accession>A0A846N162</accession>
<keyword evidence="8" id="KW-1185">Reference proteome</keyword>
<sequence length="315" mass="34395">MSTHAPLPFAKMLRYRAEAVPFFLFMGLFKILGVDRASALGGFIGRHIFTRLPAAKIAYQNLAAAYPEKKPSEIDAIVREHCDNLGRLVAEYAHLGEMTFGPGGRITIEGTEHAEAAIAAGKGVMFISGHFANWEVMPAAAMYLKYDGALVNRPPNNPYVAAYIARQRGLLGPSEQIAKGAAGTRRIFTLLRKGKSAFLLVDQKTYEGVPAPFFGRDAMTTPAPAALALKLGSALVPVSCERKDGAHFAITIHPAIAAPSSGDEEADILSITKTINAEIERIIRTRPSQWLWIHRRWTNARDIEKMQKMAAKRAG</sequence>
<keyword evidence="6 7" id="KW-0012">Acyltransferase</keyword>
<keyword evidence="2" id="KW-1003">Cell membrane</keyword>
<dbReference type="GO" id="GO:0009247">
    <property type="term" value="P:glycolipid biosynthetic process"/>
    <property type="evidence" value="ECO:0007669"/>
    <property type="project" value="UniProtKB-ARBA"/>
</dbReference>